<proteinExistence type="predicted"/>
<feature type="transmembrane region" description="Helical" evidence="1">
    <location>
        <begin position="114"/>
        <end position="132"/>
    </location>
</feature>
<feature type="transmembrane region" description="Helical" evidence="1">
    <location>
        <begin position="396"/>
        <end position="415"/>
    </location>
</feature>
<dbReference type="GO" id="GO:0016491">
    <property type="term" value="F:oxidoreductase activity"/>
    <property type="evidence" value="ECO:0007669"/>
    <property type="project" value="InterPro"/>
</dbReference>
<dbReference type="Proteomes" id="UP000702544">
    <property type="component" value="Unassembled WGS sequence"/>
</dbReference>
<dbReference type="GO" id="GO:0016020">
    <property type="term" value="C:membrane"/>
    <property type="evidence" value="ECO:0007669"/>
    <property type="project" value="InterPro"/>
</dbReference>
<comment type="caution">
    <text evidence="3">The sequence shown here is derived from an EMBL/GenBank/DDBJ whole genome shotgun (WGS) entry which is preliminary data.</text>
</comment>
<dbReference type="EMBL" id="JAACAK010000080">
    <property type="protein sequence ID" value="NIR75403.1"/>
    <property type="molecule type" value="Genomic_DNA"/>
</dbReference>
<evidence type="ECO:0000256" key="1">
    <source>
        <dbReference type="SAM" id="Phobius"/>
    </source>
</evidence>
<feature type="transmembrane region" description="Helical" evidence="1">
    <location>
        <begin position="144"/>
        <end position="164"/>
    </location>
</feature>
<dbReference type="PANTHER" id="PTHR19271">
    <property type="entry name" value="CYTOCHROME B"/>
    <property type="match status" value="1"/>
</dbReference>
<dbReference type="PROSITE" id="PS51002">
    <property type="entry name" value="CYTB_NTER"/>
    <property type="match status" value="1"/>
</dbReference>
<dbReference type="SUPFAM" id="SSF81342">
    <property type="entry name" value="Transmembrane di-heme cytochromes"/>
    <property type="match status" value="1"/>
</dbReference>
<feature type="transmembrane region" description="Helical" evidence="1">
    <location>
        <begin position="210"/>
        <end position="230"/>
    </location>
</feature>
<dbReference type="InterPro" id="IPR027387">
    <property type="entry name" value="Cytb/b6-like_sf"/>
</dbReference>
<dbReference type="Pfam" id="PF00033">
    <property type="entry name" value="Cytochrome_B"/>
    <property type="match status" value="1"/>
</dbReference>
<evidence type="ECO:0000313" key="4">
    <source>
        <dbReference type="Proteomes" id="UP000702544"/>
    </source>
</evidence>
<reference evidence="3 4" key="1">
    <citation type="submission" date="2020-01" db="EMBL/GenBank/DDBJ databases">
        <title>Genomes assembled from Gulf of Kutch pelagic sediment metagenomes.</title>
        <authorList>
            <person name="Chandrashekar M."/>
            <person name="Mahajan M.S."/>
            <person name="Dave K.J."/>
            <person name="Vatsa P."/>
            <person name="Nathani N.M."/>
        </authorList>
    </citation>
    <scope>NUCLEOTIDE SEQUENCE [LARGE SCALE GENOMIC DNA]</scope>
    <source>
        <strain evidence="3">KS3-K002</strain>
    </source>
</reference>
<dbReference type="Gene3D" id="1.20.810.10">
    <property type="entry name" value="Cytochrome Bc1 Complex, Chain C"/>
    <property type="match status" value="1"/>
</dbReference>
<keyword evidence="1" id="KW-0812">Transmembrane</keyword>
<dbReference type="InterPro" id="IPR016174">
    <property type="entry name" value="Di-haem_cyt_TM"/>
</dbReference>
<dbReference type="GO" id="GO:0022904">
    <property type="term" value="P:respiratory electron transport chain"/>
    <property type="evidence" value="ECO:0007669"/>
    <property type="project" value="InterPro"/>
</dbReference>
<accession>A0AAE4Z9A5</accession>
<dbReference type="InterPro" id="IPR005797">
    <property type="entry name" value="Cyt_b/b6_N"/>
</dbReference>
<feature type="transmembrane region" description="Helical" evidence="1">
    <location>
        <begin position="60"/>
        <end position="84"/>
    </location>
</feature>
<keyword evidence="1" id="KW-1133">Transmembrane helix</keyword>
<name>A0AAE4Z9A5_9BACT</name>
<dbReference type="AlphaFoldDB" id="A0AAE4Z9A5"/>
<keyword evidence="1" id="KW-0472">Membrane</keyword>
<evidence type="ECO:0000259" key="2">
    <source>
        <dbReference type="PROSITE" id="PS51002"/>
    </source>
</evidence>
<evidence type="ECO:0000313" key="3">
    <source>
        <dbReference type="EMBL" id="NIR75403.1"/>
    </source>
</evidence>
<dbReference type="SUPFAM" id="SSF81648">
    <property type="entry name" value="a domain/subunit of cytochrome bc1 complex (Ubiquinol-cytochrome c reductase)"/>
    <property type="match status" value="1"/>
</dbReference>
<feature type="domain" description="Cytochrome b/b6 N-terminal region profile" evidence="2">
    <location>
        <begin position="26"/>
        <end position="241"/>
    </location>
</feature>
<protein>
    <submittedName>
        <fullName evidence="3">DUF4405 domain-containing protein</fullName>
    </submittedName>
</protein>
<sequence length="458" mass="51255">MPQDSDRSTGLIQRIWRSIVRGPLYPRDDRDRKWLVVNNLILHLRPIRLPRRSLKFTHTWGLGGIAFVLILLLAATGVLMMFVYEPSTEGAYESIVLLQDRVLFGTMVRNVHHWSANFLILIVFLHLLRVYFTGGYQGARQFNWVIGLVLLFGVVASNFTGYLLPWDQLSYWAVTISTGMIAYVPFIGEWLREVVRGGAEIGQATLINFYTFHTTVIPVVLILFLAWHFWRVRKAHGVVYPRTVDGEDEESPEYVLTLPHLLVREVAVALALVAFVMVFALFFDAPLGDAANPGMSPNPAKAPWYFLGIQEMLLHFHPTFAVVIIPTAGLVALVLLPYLKYTDDSAGIWFMSRRGRRLALLATVTASIFTPLWIVMDEYWLNLTGWLAGVPSGISNGLLPTAVMAGGVALFYAMLKKIFSATRGEAIQATFVLLTVGFVILTVTGVWFRGAGMALVLP</sequence>
<feature type="transmembrane region" description="Helical" evidence="1">
    <location>
        <begin position="261"/>
        <end position="283"/>
    </location>
</feature>
<feature type="transmembrane region" description="Helical" evidence="1">
    <location>
        <begin position="358"/>
        <end position="376"/>
    </location>
</feature>
<feature type="transmembrane region" description="Helical" evidence="1">
    <location>
        <begin position="320"/>
        <end position="338"/>
    </location>
</feature>
<organism evidence="3 4">
    <name type="scientific">Candidatus Kutchimonas denitrificans</name>
    <dbReference type="NCBI Taxonomy" id="3056748"/>
    <lineage>
        <taxon>Bacteria</taxon>
        <taxon>Pseudomonadati</taxon>
        <taxon>Gemmatimonadota</taxon>
        <taxon>Gemmatimonadia</taxon>
        <taxon>Candidatus Palauibacterales</taxon>
        <taxon>Candidatus Palauibacteraceae</taxon>
        <taxon>Candidatus Kutchimonas</taxon>
    </lineage>
</organism>
<dbReference type="GO" id="GO:0009055">
    <property type="term" value="F:electron transfer activity"/>
    <property type="evidence" value="ECO:0007669"/>
    <property type="project" value="InterPro"/>
</dbReference>
<gene>
    <name evidence="3" type="ORF">GWO12_09895</name>
</gene>
<dbReference type="InterPro" id="IPR036150">
    <property type="entry name" value="Cyt_b/b6_C_sf"/>
</dbReference>
<dbReference type="PANTHER" id="PTHR19271:SF16">
    <property type="entry name" value="CYTOCHROME B"/>
    <property type="match status" value="1"/>
</dbReference>
<feature type="transmembrane region" description="Helical" evidence="1">
    <location>
        <begin position="427"/>
        <end position="448"/>
    </location>
</feature>